<proteinExistence type="predicted"/>
<organism evidence="1 2">
    <name type="scientific">Ammonicoccus fulvus</name>
    <dbReference type="NCBI Taxonomy" id="3138240"/>
    <lineage>
        <taxon>Bacteria</taxon>
        <taxon>Bacillati</taxon>
        <taxon>Actinomycetota</taxon>
        <taxon>Actinomycetes</taxon>
        <taxon>Propionibacteriales</taxon>
        <taxon>Propionibacteriaceae</taxon>
        <taxon>Ammonicoccus</taxon>
    </lineage>
</organism>
<gene>
    <name evidence="1" type="ORF">AADG42_09170</name>
</gene>
<evidence type="ECO:0000313" key="2">
    <source>
        <dbReference type="Proteomes" id="UP001442841"/>
    </source>
</evidence>
<keyword evidence="2" id="KW-1185">Reference proteome</keyword>
<evidence type="ECO:0000313" key="1">
    <source>
        <dbReference type="EMBL" id="XAN07454.1"/>
    </source>
</evidence>
<dbReference type="Proteomes" id="UP001442841">
    <property type="component" value="Chromosome"/>
</dbReference>
<dbReference type="RefSeq" id="WP_425308914.1">
    <property type="nucleotide sequence ID" value="NZ_CP154795.1"/>
</dbReference>
<dbReference type="EMBL" id="CP154795">
    <property type="protein sequence ID" value="XAN07454.1"/>
    <property type="molecule type" value="Genomic_DNA"/>
</dbReference>
<dbReference type="SUPFAM" id="SSF159888">
    <property type="entry name" value="YdhG-like"/>
    <property type="match status" value="1"/>
</dbReference>
<accession>A0ABZ3FN39</accession>
<reference evidence="1 2" key="1">
    <citation type="submission" date="2024-04" db="EMBL/GenBank/DDBJ databases">
        <title>Isolation of an actinomycete strain from pig manure.</title>
        <authorList>
            <person name="Gong T."/>
            <person name="Yu Z."/>
            <person name="An M."/>
            <person name="Wei C."/>
            <person name="Yang W."/>
            <person name="Liu L."/>
        </authorList>
    </citation>
    <scope>NUCLEOTIDE SEQUENCE [LARGE SCALE GENOMIC DNA]</scope>
    <source>
        <strain evidence="1 2">ZF39</strain>
    </source>
</reference>
<sequence length="142" mass="15563">MTDTEGFSQAELQAMKERAAELRALKGGKKKGDNLEALLAKIDELPSGDKQIAVALHQVVTEVAPDLAPRLWYGMPAYEKDGDVVVFLQLTSKFDTRYSTLGFNQGAQLDDGEMWPTHFAIPAITDGVKDRMRALLRKAVGG</sequence>
<name>A0ABZ3FN39_9ACTN</name>
<protein>
    <recommendedName>
        <fullName evidence="3">YdhG-like domain-containing protein</fullName>
    </recommendedName>
</protein>
<evidence type="ECO:0008006" key="3">
    <source>
        <dbReference type="Google" id="ProtNLM"/>
    </source>
</evidence>